<evidence type="ECO:0000256" key="4">
    <source>
        <dbReference type="ARBA" id="ARBA00023136"/>
    </source>
</evidence>
<dbReference type="PANTHER" id="PTHR36985">
    <property type="entry name" value="TRANSLOCATION AND ASSEMBLY MODULE SUBUNIT TAMB"/>
    <property type="match status" value="1"/>
</dbReference>
<name>A0A1I6MXA7_9RHOB</name>
<gene>
    <name evidence="6" type="ORF">SAMN05444714_2588</name>
</gene>
<evidence type="ECO:0000259" key="5">
    <source>
        <dbReference type="Pfam" id="PF04357"/>
    </source>
</evidence>
<keyword evidence="2" id="KW-0812">Transmembrane</keyword>
<dbReference type="STRING" id="1123755.SAMN05444714_2588"/>
<evidence type="ECO:0000313" key="7">
    <source>
        <dbReference type="Proteomes" id="UP000198926"/>
    </source>
</evidence>
<dbReference type="GO" id="GO:0005886">
    <property type="term" value="C:plasma membrane"/>
    <property type="evidence" value="ECO:0007669"/>
    <property type="project" value="InterPro"/>
</dbReference>
<reference evidence="6 7" key="1">
    <citation type="submission" date="2016-10" db="EMBL/GenBank/DDBJ databases">
        <authorList>
            <person name="de Groot N.N."/>
        </authorList>
    </citation>
    <scope>NUCLEOTIDE SEQUENCE [LARGE SCALE GENOMIC DNA]</scope>
    <source>
        <strain evidence="6 7">DSM 29433</strain>
    </source>
</reference>
<evidence type="ECO:0000256" key="2">
    <source>
        <dbReference type="ARBA" id="ARBA00022692"/>
    </source>
</evidence>
<dbReference type="GO" id="GO:0009306">
    <property type="term" value="P:protein secretion"/>
    <property type="evidence" value="ECO:0007669"/>
    <property type="project" value="InterPro"/>
</dbReference>
<keyword evidence="3" id="KW-1133">Transmembrane helix</keyword>
<dbReference type="PANTHER" id="PTHR36985:SF1">
    <property type="entry name" value="TRANSLOCATION AND ASSEMBLY MODULE SUBUNIT TAMB"/>
    <property type="match status" value="1"/>
</dbReference>
<dbReference type="EMBL" id="FOZM01000002">
    <property type="protein sequence ID" value="SFS20330.1"/>
    <property type="molecule type" value="Genomic_DNA"/>
</dbReference>
<accession>A0A1I6MXA7</accession>
<sequence length="1416" mass="146092">MNRYVIFACACLSAGWAFGQSSDDDKGYLTTLIEDNLSGAGRSVEIVGFTGALSSEATIEQMTIADSEGIWLTLEDVVLTWNRSALLRGAIDVEQLRAEQITVARAPIGEDTGPSPEAQPFSLPELPVSVNLDTLQIDNITLAPVFLGEEVSFSLTGEAELAGGEGAANITATRLGEKRGVFEIAGAYANETRELDLLLRLDEGPDGIAARLIDLPGRPAVRLEVAGDAPLSDFTATLALATDGEDRLSGTFATVEQDSGQRITVDLGGDVSPLFAPAYRGFFGDDASLQAEVIRGADGSVDIPLLALDAGRLTLDGTLAIDESGWPSLINLTGGITPLGDQPVLLPLSGAETFVEGLDIAVTYDVAVSDDWRADIVLEGLAQTGLRVETINLTGGGLIRPPQPGETPAFSARMRYAAEGVAFDDAAAQTAFGDRVEGLFVASREGGSTTEISTLTLNGAGLEVEAQAVIAGASRGFETEATLTAGIEGLGRFSTLVGRPLGGAASVDVVVSATPLDGLFDVSLDGVTRDLSVGIAQIDPVLAGQGDIALRAVRDTAGTRLEDLTVRTLQARLQASGALTSNGGEGDFNARLSDLALVLPELAGPATLTGDVSQDDAGVIRFDVVAQAAESEIATQGFVTSDGTGPIIDATAQAVISDLTRFAELADSPLAGRVDLDLEGRVDTESLRFDLSVTGETRDIETGFARIDPFLAGRSTITGAVQRVADDRFVLADLAVITPSARLIGAADVDLDGSNTADLRFTVNDAAMLEPSLSGPMIIALEATPAPDDATAAQLSVNGAGADVLADVIIASPANKREVSGTVTADVARLSAFADLAGRDLAGQLNLTASGSVLPDLSAFDAQVNLRSEDLQVGIPTVDPLLAGTGRINATVALEDGVLGVRTLEVSTREVSIVAALNGAQGFGQGRFNASLRNVGVLTDQISGPVRATGTASLDENGVWGIDATGTGPGGLGADIAGQIAPDGRLDIDIDGSAPLALANAALDPRRLSGQANFDLSVEGQPSLEAVSGRVTFDNGRLAAPTLGEALTDITGGITLTSGRAQIDLQSAVETGGSLSVSGPVALTPPNDADLTIRLNNVVVRDPELYRTEVNGGIEVDGPLQGGARITGTLNLGQTDVQVPSSSISGLGDLPDVSHIAPPADVRRTLARAGVLGGESGNGGGVTRRPYPLDLTINAPSRIFIRGRGLDAELGGSLNIGGTTADVIPVGRFTLVRGRIDILQQRFALTEGIATLQGDFEPFIRLVATTETETGTVINIIVEGPAGSPEVRFVSVPELPQDEVLAQLIFGRDLESISALQAVQLASAISTLAGRGGGTLDRFRAGLGLDDFDVTTDEEGNAAVRAGAYLSDNVYTDVTVTSEGETEINLNLDITNEITAKGSVDQDGETSVGIFFERDY</sequence>
<organism evidence="6 7">
    <name type="scientific">Yoonia litorea</name>
    <dbReference type="NCBI Taxonomy" id="1123755"/>
    <lineage>
        <taxon>Bacteria</taxon>
        <taxon>Pseudomonadati</taxon>
        <taxon>Pseudomonadota</taxon>
        <taxon>Alphaproteobacteria</taxon>
        <taxon>Rhodobacterales</taxon>
        <taxon>Paracoccaceae</taxon>
        <taxon>Yoonia</taxon>
    </lineage>
</organism>
<proteinExistence type="predicted"/>
<keyword evidence="4" id="KW-0472">Membrane</keyword>
<protein>
    <submittedName>
        <fullName evidence="6">Autotransporter secretion inner membrane protein TamB</fullName>
    </submittedName>
</protein>
<dbReference type="InterPro" id="IPR007452">
    <property type="entry name" value="TamB_C"/>
</dbReference>
<comment type="subcellular location">
    <subcellularLocation>
        <location evidence="1">Membrane</location>
        <topology evidence="1">Single-pass membrane protein</topology>
    </subcellularLocation>
</comment>
<evidence type="ECO:0000256" key="1">
    <source>
        <dbReference type="ARBA" id="ARBA00004167"/>
    </source>
</evidence>
<dbReference type="GO" id="GO:0097347">
    <property type="term" value="C:TAM protein secretion complex"/>
    <property type="evidence" value="ECO:0007669"/>
    <property type="project" value="TreeGrafter"/>
</dbReference>
<dbReference type="Proteomes" id="UP000198926">
    <property type="component" value="Unassembled WGS sequence"/>
</dbReference>
<feature type="domain" description="Translocation and assembly module TamB C-terminal" evidence="5">
    <location>
        <begin position="1066"/>
        <end position="1416"/>
    </location>
</feature>
<evidence type="ECO:0000313" key="6">
    <source>
        <dbReference type="EMBL" id="SFS20330.1"/>
    </source>
</evidence>
<evidence type="ECO:0000256" key="3">
    <source>
        <dbReference type="ARBA" id="ARBA00022989"/>
    </source>
</evidence>
<dbReference type="Pfam" id="PF04357">
    <property type="entry name" value="TamB"/>
    <property type="match status" value="1"/>
</dbReference>
<keyword evidence="7" id="KW-1185">Reference proteome</keyword>